<dbReference type="GO" id="GO:0050660">
    <property type="term" value="F:flavin adenine dinucleotide binding"/>
    <property type="evidence" value="ECO:0007669"/>
    <property type="project" value="TreeGrafter"/>
</dbReference>
<evidence type="ECO:0000256" key="4">
    <source>
        <dbReference type="SAM" id="Phobius"/>
    </source>
</evidence>
<comment type="caution">
    <text evidence="7">The sequence shown here is derived from an EMBL/GenBank/DDBJ whole genome shotgun (WGS) entry which is preliminary data.</text>
</comment>
<dbReference type="GO" id="GO:0009061">
    <property type="term" value="P:anaerobic respiration"/>
    <property type="evidence" value="ECO:0007669"/>
    <property type="project" value="TreeGrafter"/>
</dbReference>
<dbReference type="InterPro" id="IPR015939">
    <property type="entry name" value="Fum_Rdtase/Succ_DH_flav-like_C"/>
</dbReference>
<dbReference type="SUPFAM" id="SSF46977">
    <property type="entry name" value="Succinate dehydrogenase/fumarate reductase flavoprotein C-terminal domain"/>
    <property type="match status" value="1"/>
</dbReference>
<dbReference type="Pfam" id="PF00890">
    <property type="entry name" value="FAD_binding_2"/>
    <property type="match status" value="1"/>
</dbReference>
<evidence type="ECO:0000256" key="2">
    <source>
        <dbReference type="ARBA" id="ARBA00023002"/>
    </source>
</evidence>
<dbReference type="Gene3D" id="1.20.58.100">
    <property type="entry name" value="Fumarate reductase/succinate dehydrogenase flavoprotein-like, C-terminal domain"/>
    <property type="match status" value="1"/>
</dbReference>
<reference evidence="7 8" key="1">
    <citation type="submission" date="2017-08" db="EMBL/GenBank/DDBJ databases">
        <title>Infants hospitalized years apart are colonized by the same room-sourced microbial strains.</title>
        <authorList>
            <person name="Brooks B."/>
            <person name="Olm M.R."/>
            <person name="Firek B.A."/>
            <person name="Baker R."/>
            <person name="Thomas B.C."/>
            <person name="Morowitz M.J."/>
            <person name="Banfield J.F."/>
        </authorList>
    </citation>
    <scope>NUCLEOTIDE SEQUENCE [LARGE SCALE GENOMIC DNA]</scope>
    <source>
        <strain evidence="7">S2_005_001_R1_22</strain>
    </source>
</reference>
<dbReference type="GO" id="GO:0009055">
    <property type="term" value="F:electron transfer activity"/>
    <property type="evidence" value="ECO:0007669"/>
    <property type="project" value="TreeGrafter"/>
</dbReference>
<dbReference type="InterPro" id="IPR030664">
    <property type="entry name" value="SdhA/FrdA/AprA"/>
</dbReference>
<dbReference type="AlphaFoldDB" id="A0A2W5PBX2"/>
<organism evidence="7 8">
    <name type="scientific">Sphingomonas taxi</name>
    <dbReference type="NCBI Taxonomy" id="1549858"/>
    <lineage>
        <taxon>Bacteria</taxon>
        <taxon>Pseudomonadati</taxon>
        <taxon>Pseudomonadota</taxon>
        <taxon>Alphaproteobacteria</taxon>
        <taxon>Sphingomonadales</taxon>
        <taxon>Sphingomonadaceae</taxon>
        <taxon>Sphingomonas</taxon>
    </lineage>
</organism>
<dbReference type="InterPro" id="IPR003953">
    <property type="entry name" value="FAD-dep_OxRdtase_2_FAD-bd"/>
</dbReference>
<evidence type="ECO:0000259" key="6">
    <source>
        <dbReference type="Pfam" id="PF02910"/>
    </source>
</evidence>
<feature type="region of interest" description="Disordered" evidence="3">
    <location>
        <begin position="479"/>
        <end position="529"/>
    </location>
</feature>
<proteinExistence type="predicted"/>
<dbReference type="Pfam" id="PF02910">
    <property type="entry name" value="Succ_DH_flav_C"/>
    <property type="match status" value="1"/>
</dbReference>
<keyword evidence="4" id="KW-0812">Transmembrane</keyword>
<evidence type="ECO:0000313" key="8">
    <source>
        <dbReference type="Proteomes" id="UP000249229"/>
    </source>
</evidence>
<feature type="transmembrane region" description="Helical" evidence="4">
    <location>
        <begin position="41"/>
        <end position="59"/>
    </location>
</feature>
<feature type="domain" description="FAD-dependent oxidoreductase 2 FAD-binding" evidence="5">
    <location>
        <begin position="110"/>
        <end position="210"/>
    </location>
</feature>
<keyword evidence="4" id="KW-0472">Membrane</keyword>
<dbReference type="GO" id="GO:0000104">
    <property type="term" value="F:succinate dehydrogenase activity"/>
    <property type="evidence" value="ECO:0007669"/>
    <property type="project" value="TreeGrafter"/>
</dbReference>
<evidence type="ECO:0000259" key="5">
    <source>
        <dbReference type="Pfam" id="PF00890"/>
    </source>
</evidence>
<dbReference type="PANTHER" id="PTHR11632:SF51">
    <property type="entry name" value="SUCCINATE DEHYDROGENASE [UBIQUINONE] FLAVOPROTEIN SUBUNIT, MITOCHONDRIAL"/>
    <property type="match status" value="1"/>
</dbReference>
<feature type="domain" description="Fumarate reductase/succinate dehydrogenase flavoprotein-like C-terminal" evidence="6">
    <location>
        <begin position="452"/>
        <end position="498"/>
    </location>
</feature>
<dbReference type="PRINTS" id="PR00411">
    <property type="entry name" value="PNDRDTASEI"/>
</dbReference>
<name>A0A2W5PBX2_9SPHN</name>
<accession>A0A2W5PBX2</accession>
<keyword evidence="4" id="KW-1133">Transmembrane helix</keyword>
<keyword evidence="1" id="KW-0285">Flavoprotein</keyword>
<sequence>MSADATLATGVLVIGGSLSGAWAALSARASGAEVAIVDKGWIGTAGIVAAATGGGYFLLPDDPEQRARTIRIRHDQADGLDDLGFCEKVYEQSYRCYRRLDEWGFRAGRMGSFRGPDSMVFLRRRLQKAGVRILDHSPALELLADAAGTIVGAAGVHRKTGEAWTIRAASVILATGGNAFRSGAMGTGGSTGDGYLLAAEAGAGAVGMEFSGHYGFVAAGSSCTKGGMYHLYGQIFDEDGRKLDPEPGWAAVPAAGRAMMAGKRVYAQIDVPPGSEPAVRGMMPNFFAYFERNGVEPLNNRWPVGLVLEGTVRAAGGLAVADDGATGVAGLYAVGDLADKTRLTGAQMSGAGAAIAWCVASGEWAGASAAGFARVMGPAHATRPGAPLGGAGMRPYGAAATTTATTLERTVQAEILPLEKTLYRSADGIAASLTTLDAAWGDARQALAPGGTGRERLRAREAAALALTARWIYRAADQRTESRGLHRRSDHPHTDPAQRRNIHVSGLDRIETRPATRPRPLPSIQPELK</sequence>
<protein>
    <submittedName>
        <fullName evidence="7">FAD-dependent oxidoreductase</fullName>
    </submittedName>
</protein>
<evidence type="ECO:0000256" key="1">
    <source>
        <dbReference type="ARBA" id="ARBA00022630"/>
    </source>
</evidence>
<dbReference type="GO" id="GO:0005886">
    <property type="term" value="C:plasma membrane"/>
    <property type="evidence" value="ECO:0007669"/>
    <property type="project" value="TreeGrafter"/>
</dbReference>
<gene>
    <name evidence="7" type="ORF">DI544_08280</name>
</gene>
<dbReference type="InterPro" id="IPR036188">
    <property type="entry name" value="FAD/NAD-bd_sf"/>
</dbReference>
<dbReference type="SUPFAM" id="SSF51905">
    <property type="entry name" value="FAD/NAD(P)-binding domain"/>
    <property type="match status" value="1"/>
</dbReference>
<dbReference type="PANTHER" id="PTHR11632">
    <property type="entry name" value="SUCCINATE DEHYDROGENASE 2 FLAVOPROTEIN SUBUNIT"/>
    <property type="match status" value="1"/>
</dbReference>
<evidence type="ECO:0000313" key="7">
    <source>
        <dbReference type="EMBL" id="PZQ60405.1"/>
    </source>
</evidence>
<dbReference type="Proteomes" id="UP000249229">
    <property type="component" value="Unassembled WGS sequence"/>
</dbReference>
<evidence type="ECO:0000256" key="3">
    <source>
        <dbReference type="SAM" id="MobiDB-lite"/>
    </source>
</evidence>
<dbReference type="PRINTS" id="PR00368">
    <property type="entry name" value="FADPNR"/>
</dbReference>
<dbReference type="EMBL" id="QFQI01000005">
    <property type="protein sequence ID" value="PZQ60405.1"/>
    <property type="molecule type" value="Genomic_DNA"/>
</dbReference>
<dbReference type="Gene3D" id="3.50.50.60">
    <property type="entry name" value="FAD/NAD(P)-binding domain"/>
    <property type="match status" value="1"/>
</dbReference>
<dbReference type="InterPro" id="IPR037099">
    <property type="entry name" value="Fum_R/Succ_DH_flav-like_C_sf"/>
</dbReference>
<keyword evidence="2" id="KW-0560">Oxidoreductase</keyword>